<keyword evidence="3 7" id="KW-1133">Transmembrane helix</keyword>
<dbReference type="Pfam" id="PF04576">
    <property type="entry name" value="Zein-binding"/>
    <property type="match status" value="1"/>
</dbReference>
<dbReference type="PANTHER" id="PTHR31448:SF52">
    <property type="entry name" value="MYOSIN-BINDING PROTEIN"/>
    <property type="match status" value="1"/>
</dbReference>
<evidence type="ECO:0000313" key="9">
    <source>
        <dbReference type="EMBL" id="KAJ0190800.1"/>
    </source>
</evidence>
<feature type="transmembrane region" description="Helical" evidence="7">
    <location>
        <begin position="20"/>
        <end position="45"/>
    </location>
</feature>
<dbReference type="EMBL" id="NBSK02000008">
    <property type="protein sequence ID" value="KAJ0190800.1"/>
    <property type="molecule type" value="Genomic_DNA"/>
</dbReference>
<dbReference type="PANTHER" id="PTHR31448">
    <property type="entry name" value="MYOSIN-BINDING PROTEIN 2"/>
    <property type="match status" value="1"/>
</dbReference>
<evidence type="ECO:0000256" key="4">
    <source>
        <dbReference type="ARBA" id="ARBA00023136"/>
    </source>
</evidence>
<keyword evidence="2 7" id="KW-0812">Transmembrane</keyword>
<dbReference type="GO" id="GO:0080115">
    <property type="term" value="F:myosin XI tail binding"/>
    <property type="evidence" value="ECO:0007669"/>
    <property type="project" value="UniProtKB-ARBA"/>
</dbReference>
<dbReference type="AlphaFoldDB" id="A0A9R1UPX7"/>
<comment type="subcellular location">
    <subcellularLocation>
        <location evidence="1">Membrane</location>
        <topology evidence="1">Single-pass membrane protein</topology>
    </subcellularLocation>
</comment>
<evidence type="ECO:0000256" key="6">
    <source>
        <dbReference type="SAM" id="MobiDB-lite"/>
    </source>
</evidence>
<accession>A0A9R1UPX7</accession>
<comment type="caution">
    <text evidence="9">The sequence shown here is derived from an EMBL/GenBank/DDBJ whole genome shotgun (WGS) entry which is preliminary data.</text>
</comment>
<feature type="compositionally biased region" description="Basic and acidic residues" evidence="6">
    <location>
        <begin position="570"/>
        <end position="583"/>
    </location>
</feature>
<evidence type="ECO:0000313" key="10">
    <source>
        <dbReference type="Proteomes" id="UP000235145"/>
    </source>
</evidence>
<evidence type="ECO:0000259" key="8">
    <source>
        <dbReference type="PROSITE" id="PS51775"/>
    </source>
</evidence>
<evidence type="ECO:0000256" key="3">
    <source>
        <dbReference type="ARBA" id="ARBA00022989"/>
    </source>
</evidence>
<sequence length="785" mass="89757">MAANKFATMVHNNTNKITLVLIYAVLEWILIILLLLNSIFSYLIIKFAQFFGLKPPCLWCVRLECFFEPQNKNSHRDLLCELHAKEVSQLGFCSNHRKLAESHDMCEDCSSGFREKSRNFMFSKVKQIDLVQSDGEEEVCLKCSCCGVDFERKSFDDSSYFVINPSWDFLGFSKKGSSIMDLIGSDLETDNFGEKQEIQIQMKETEATEIESVKDDLIQFEKKDDSNSETPAQDLEFFLDYSGHQLVPIESIDATTVEFLNNSEVHEDHEFGDFQKAQVTSESTIETVTQELVKATEETLSVLQNSKELESSKLAELDSMEFEETENSLVFHANLSAFSNEKPAMSEENQTPFDNNGEAEVSIGTEIPVLDSCDEIKAQDNFTLYSLSHEEPSTSSHDLDFNLEYGFDEAREEEKTWELTTTTESISEMDNGDPINTTEKLKSALRAERKALQALYTELEEERSASAVAASETMAMINRLQEEKAAMQMEALQYQRMMEEQSEYDQEALQLLNDLMMKKEKELESCRKKVSEYETKERMRFLASSLKSGTCSASCSHSEDGDGMWVDVNSDSKEDNGNHESRNRNTPVETVLNLDSFVEFEDERLSILEQLKVLEEKLFTLSDEEDRHFNDIGQIEDYFEENGKHINGNGITNMFPMESHYQDRRSDGLTGKRLLPLFDALDTESEDGVITSNGNGNGFHSDKIENIAVTRFELQKKRIDIEEEVDQLYIRLQALEADREFLKHCLGSLKKGDKGMELLQEILQHLRDLKSMDLRAKNFTDETLT</sequence>
<evidence type="ECO:0000256" key="2">
    <source>
        <dbReference type="ARBA" id="ARBA00022692"/>
    </source>
</evidence>
<evidence type="ECO:0000256" key="5">
    <source>
        <dbReference type="SAM" id="Coils"/>
    </source>
</evidence>
<gene>
    <name evidence="9" type="ORF">LSAT_V11C800406650</name>
</gene>
<organism evidence="9 10">
    <name type="scientific">Lactuca sativa</name>
    <name type="common">Garden lettuce</name>
    <dbReference type="NCBI Taxonomy" id="4236"/>
    <lineage>
        <taxon>Eukaryota</taxon>
        <taxon>Viridiplantae</taxon>
        <taxon>Streptophyta</taxon>
        <taxon>Embryophyta</taxon>
        <taxon>Tracheophyta</taxon>
        <taxon>Spermatophyta</taxon>
        <taxon>Magnoliopsida</taxon>
        <taxon>eudicotyledons</taxon>
        <taxon>Gunneridae</taxon>
        <taxon>Pentapetalae</taxon>
        <taxon>asterids</taxon>
        <taxon>campanulids</taxon>
        <taxon>Asterales</taxon>
        <taxon>Asteraceae</taxon>
        <taxon>Cichorioideae</taxon>
        <taxon>Cichorieae</taxon>
        <taxon>Lactucinae</taxon>
        <taxon>Lactuca</taxon>
    </lineage>
</organism>
<keyword evidence="4 7" id="KW-0472">Membrane</keyword>
<dbReference type="GO" id="GO:0016020">
    <property type="term" value="C:membrane"/>
    <property type="evidence" value="ECO:0007669"/>
    <property type="project" value="UniProtKB-SubCell"/>
</dbReference>
<feature type="region of interest" description="Disordered" evidence="6">
    <location>
        <begin position="551"/>
        <end position="586"/>
    </location>
</feature>
<feature type="domain" description="GTD-binding" evidence="8">
    <location>
        <begin position="436"/>
        <end position="534"/>
    </location>
</feature>
<reference evidence="9 10" key="1">
    <citation type="journal article" date="2017" name="Nat. Commun.">
        <title>Genome assembly with in vitro proximity ligation data and whole-genome triplication in lettuce.</title>
        <authorList>
            <person name="Reyes-Chin-Wo S."/>
            <person name="Wang Z."/>
            <person name="Yang X."/>
            <person name="Kozik A."/>
            <person name="Arikit S."/>
            <person name="Song C."/>
            <person name="Xia L."/>
            <person name="Froenicke L."/>
            <person name="Lavelle D.O."/>
            <person name="Truco M.J."/>
            <person name="Xia R."/>
            <person name="Zhu S."/>
            <person name="Xu C."/>
            <person name="Xu H."/>
            <person name="Xu X."/>
            <person name="Cox K."/>
            <person name="Korf I."/>
            <person name="Meyers B.C."/>
            <person name="Michelmore R.W."/>
        </authorList>
    </citation>
    <scope>NUCLEOTIDE SEQUENCE [LARGE SCALE GENOMIC DNA]</scope>
    <source>
        <strain evidence="10">cv. Salinas</strain>
        <tissue evidence="9">Seedlings</tissue>
    </source>
</reference>
<keyword evidence="5" id="KW-0175">Coiled coil</keyword>
<proteinExistence type="predicted"/>
<feature type="coiled-coil region" evidence="5">
    <location>
        <begin position="435"/>
        <end position="536"/>
    </location>
</feature>
<dbReference type="Proteomes" id="UP000235145">
    <property type="component" value="Unassembled WGS sequence"/>
</dbReference>
<protein>
    <recommendedName>
        <fullName evidence="8">GTD-binding domain-containing protein</fullName>
    </recommendedName>
</protein>
<keyword evidence="10" id="KW-1185">Reference proteome</keyword>
<evidence type="ECO:0000256" key="7">
    <source>
        <dbReference type="SAM" id="Phobius"/>
    </source>
</evidence>
<dbReference type="InterPro" id="IPR007656">
    <property type="entry name" value="GTD-bd"/>
</dbReference>
<evidence type="ECO:0000256" key="1">
    <source>
        <dbReference type="ARBA" id="ARBA00004167"/>
    </source>
</evidence>
<dbReference type="InterPro" id="IPR039306">
    <property type="entry name" value="MYOB"/>
</dbReference>
<dbReference type="PROSITE" id="PS51775">
    <property type="entry name" value="GTD_BINDING"/>
    <property type="match status" value="1"/>
</dbReference>
<name>A0A9R1UPX7_LACSA</name>